<accession>A0A6M4H7E5</accession>
<dbReference type="KEGG" id="upl:DSM104440_02337"/>
<organism evidence="2 3">
    <name type="scientific">Usitatibacter palustris</name>
    <dbReference type="NCBI Taxonomy" id="2732487"/>
    <lineage>
        <taxon>Bacteria</taxon>
        <taxon>Pseudomonadati</taxon>
        <taxon>Pseudomonadota</taxon>
        <taxon>Betaproteobacteria</taxon>
        <taxon>Nitrosomonadales</taxon>
        <taxon>Usitatibacteraceae</taxon>
        <taxon>Usitatibacter</taxon>
    </lineage>
</organism>
<dbReference type="RefSeq" id="WP_171159560.1">
    <property type="nucleotide sequence ID" value="NZ_CP053073.1"/>
</dbReference>
<feature type="signal peptide" evidence="1">
    <location>
        <begin position="1"/>
        <end position="26"/>
    </location>
</feature>
<feature type="chain" id="PRO_5026674323" evidence="1">
    <location>
        <begin position="27"/>
        <end position="325"/>
    </location>
</feature>
<evidence type="ECO:0000256" key="1">
    <source>
        <dbReference type="SAM" id="SignalP"/>
    </source>
</evidence>
<evidence type="ECO:0000313" key="3">
    <source>
        <dbReference type="Proteomes" id="UP000503096"/>
    </source>
</evidence>
<sequence>MNAVNRQRTLFLATALALALPATATAATDPRMDKLQACMKIPAATPEQKRCLDELKAMPAPAVAPVATSAAASAPTNAAASAPTNAAAPAPTIKSPAAPAAVAKTPIPASAPPVPAEVKAAASQLGLAGKRAATVAPTPPNLASGVGGLMAGVNPSDISGMDLQLAMATIQSQRAKLLEEQLKVQVDGVHARNNEIAKLNTLIADLKALRPAGTDPAKWANLGANQAAGRAMYKRIQEAGVAIPGPGSADDVNEPGTGIYDARQRTFDAWTAQLKGRIDSLISSQQMDMLQLQSLTNKRNEAFEVMTNFMKKMQDNLSSIVGNVR</sequence>
<keyword evidence="3" id="KW-1185">Reference proteome</keyword>
<dbReference type="AlphaFoldDB" id="A0A6M4H7E5"/>
<dbReference type="Proteomes" id="UP000503096">
    <property type="component" value="Chromosome"/>
</dbReference>
<protein>
    <submittedName>
        <fullName evidence="2">Uncharacterized protein</fullName>
    </submittedName>
</protein>
<gene>
    <name evidence="2" type="ORF">DSM104440_02337</name>
</gene>
<reference evidence="2 3" key="1">
    <citation type="submission" date="2020-04" db="EMBL/GenBank/DDBJ databases">
        <title>Usitatibacter rugosus gen. nov., sp. nov. and Usitatibacter palustris sp. nov., novel members of Usitatibacteraceae fam. nov. within the order Nitrosomonadales isolated from soil.</title>
        <authorList>
            <person name="Huber K.J."/>
            <person name="Neumann-Schaal M."/>
            <person name="Geppert A."/>
            <person name="Luckner M."/>
            <person name="Wanner G."/>
            <person name="Overmann J."/>
        </authorList>
    </citation>
    <scope>NUCLEOTIDE SEQUENCE [LARGE SCALE GENOMIC DNA]</scope>
    <source>
        <strain evidence="2 3">Swamp67</strain>
    </source>
</reference>
<proteinExistence type="predicted"/>
<evidence type="ECO:0000313" key="2">
    <source>
        <dbReference type="EMBL" id="QJR15516.1"/>
    </source>
</evidence>
<dbReference type="EMBL" id="CP053073">
    <property type="protein sequence ID" value="QJR15516.1"/>
    <property type="molecule type" value="Genomic_DNA"/>
</dbReference>
<dbReference type="InParanoid" id="A0A6M4H7E5"/>
<keyword evidence="1" id="KW-0732">Signal</keyword>
<name>A0A6M4H7E5_9PROT</name>